<reference evidence="2" key="1">
    <citation type="submission" date="2017-03" db="EMBL/GenBank/DDBJ databases">
        <title>Phytopthora megakarya and P. palmivora, two closely related causual agents of cacao black pod achieved similar genome size and gene model numbers by different mechanisms.</title>
        <authorList>
            <person name="Ali S."/>
            <person name="Shao J."/>
            <person name="Larry D.J."/>
            <person name="Kronmiller B."/>
            <person name="Shen D."/>
            <person name="Strem M.D."/>
            <person name="Melnick R.L."/>
            <person name="Guiltinan M.J."/>
            <person name="Tyler B.M."/>
            <person name="Meinhardt L.W."/>
            <person name="Bailey B.A."/>
        </authorList>
    </citation>
    <scope>NUCLEOTIDE SEQUENCE [LARGE SCALE GENOMIC DNA]</scope>
    <source>
        <strain evidence="2">zdho120</strain>
    </source>
</reference>
<dbReference type="Proteomes" id="UP000198211">
    <property type="component" value="Unassembled WGS sequence"/>
</dbReference>
<comment type="caution">
    <text evidence="1">The sequence shown here is derived from an EMBL/GenBank/DDBJ whole genome shotgun (WGS) entry which is preliminary data.</text>
</comment>
<dbReference type="OrthoDB" id="19885at2759"/>
<evidence type="ECO:0000313" key="1">
    <source>
        <dbReference type="EMBL" id="OWY93249.1"/>
    </source>
</evidence>
<dbReference type="AlphaFoldDB" id="A0A225UM77"/>
<gene>
    <name evidence="1" type="ORF">PHMEG_00037429</name>
</gene>
<organism evidence="1 2">
    <name type="scientific">Phytophthora megakarya</name>
    <dbReference type="NCBI Taxonomy" id="4795"/>
    <lineage>
        <taxon>Eukaryota</taxon>
        <taxon>Sar</taxon>
        <taxon>Stramenopiles</taxon>
        <taxon>Oomycota</taxon>
        <taxon>Peronosporomycetes</taxon>
        <taxon>Peronosporales</taxon>
        <taxon>Peronosporaceae</taxon>
        <taxon>Phytophthora</taxon>
    </lineage>
</organism>
<dbReference type="EMBL" id="NBNE01016419">
    <property type="protein sequence ID" value="OWY93249.1"/>
    <property type="molecule type" value="Genomic_DNA"/>
</dbReference>
<keyword evidence="2" id="KW-1185">Reference proteome</keyword>
<accession>A0A225UM77</accession>
<evidence type="ECO:0000313" key="2">
    <source>
        <dbReference type="Proteomes" id="UP000198211"/>
    </source>
</evidence>
<name>A0A225UM77_9STRA</name>
<protein>
    <submittedName>
        <fullName evidence="1">Crinkler (CRN)</fullName>
    </submittedName>
</protein>
<sequence length="263" mass="30178">MTNGTTTDHVESTIPVCSGMSGLGKTRMLDEGYLILRDEMKLDDKHINSVIIPYSNGYNNIHPIEEFMPIQASFSWRLLYRFFLDLNCRHSFEAWFYYRLPANGHQLTFANAVEVIELKLCQNQQIEDKEVPLYLFLGIDSYQTIRWINVKRKHTDKSFVLELFEAVGTFLCSLAHSSLIVLPMFAGTNWTMIQSITNSSCVTTQQIPINLFTMKQIFTLVYLNGGCTWLLDSVVGCSIFDEVEKRLWTNEDCEFKGNHGVLG</sequence>
<proteinExistence type="predicted"/>